<protein>
    <recommendedName>
        <fullName evidence="4">Cell division protein ZapE</fullName>
    </recommendedName>
</protein>
<accession>A0A382D806</accession>
<dbReference type="InterPro" id="IPR005654">
    <property type="entry name" value="ATPase_AFG1-like"/>
</dbReference>
<dbReference type="GO" id="GO:0005737">
    <property type="term" value="C:cytoplasm"/>
    <property type="evidence" value="ECO:0007669"/>
    <property type="project" value="TreeGrafter"/>
</dbReference>
<name>A0A382D806_9ZZZZ</name>
<evidence type="ECO:0000313" key="3">
    <source>
        <dbReference type="EMBL" id="SVB33767.1"/>
    </source>
</evidence>
<dbReference type="SUPFAM" id="SSF52540">
    <property type="entry name" value="P-loop containing nucleoside triphosphate hydrolases"/>
    <property type="match status" value="1"/>
</dbReference>
<dbReference type="GO" id="GO:0016887">
    <property type="term" value="F:ATP hydrolysis activity"/>
    <property type="evidence" value="ECO:0007669"/>
    <property type="project" value="InterPro"/>
</dbReference>
<organism evidence="3">
    <name type="scientific">marine metagenome</name>
    <dbReference type="NCBI Taxonomy" id="408172"/>
    <lineage>
        <taxon>unclassified sequences</taxon>
        <taxon>metagenomes</taxon>
        <taxon>ecological metagenomes</taxon>
    </lineage>
</organism>
<evidence type="ECO:0000256" key="2">
    <source>
        <dbReference type="ARBA" id="ARBA00022840"/>
    </source>
</evidence>
<dbReference type="PANTHER" id="PTHR12169:SF6">
    <property type="entry name" value="AFG1-LIKE ATPASE"/>
    <property type="match status" value="1"/>
</dbReference>
<dbReference type="GO" id="GO:0005524">
    <property type="term" value="F:ATP binding"/>
    <property type="evidence" value="ECO:0007669"/>
    <property type="project" value="UniProtKB-KW"/>
</dbReference>
<keyword evidence="1" id="KW-0547">Nucleotide-binding</keyword>
<sequence length="296" mass="35138">KVGIGKTLIMDIFFKDLRNKNKNRIHFHEFMINTHDNLHKLRKENQSNKEFLIYTYAKNLSKKTKLLFFDEFQVTNIADAMILGNLFSELFKNNIQIVITSNTRPDDLYKDGLQRELFLPFIKKIKEESVVYNLNIDTDYRKKNLDLDEVYFISSSSVSSLKIDDIYKETIRGYDVEDKLINFKKRDFIIRSFANNSARFNFDELCGAETGAEDYLHLTKYVNTIFLENVPDFSDSNSNQQERFINLVDVLYDNQINLIMSSERKTEDLNSAYYLKDKFIRTKSRLREMKSKNYRN</sequence>
<dbReference type="PANTHER" id="PTHR12169">
    <property type="entry name" value="ATPASE N2B"/>
    <property type="match status" value="1"/>
</dbReference>
<feature type="non-terminal residue" evidence="3">
    <location>
        <position position="1"/>
    </location>
</feature>
<evidence type="ECO:0008006" key="4">
    <source>
        <dbReference type="Google" id="ProtNLM"/>
    </source>
</evidence>
<reference evidence="3" key="1">
    <citation type="submission" date="2018-05" db="EMBL/GenBank/DDBJ databases">
        <authorList>
            <person name="Lanie J.A."/>
            <person name="Ng W.-L."/>
            <person name="Kazmierczak K.M."/>
            <person name="Andrzejewski T.M."/>
            <person name="Davidsen T.M."/>
            <person name="Wayne K.J."/>
            <person name="Tettelin H."/>
            <person name="Glass J.I."/>
            <person name="Rusch D."/>
            <person name="Podicherti R."/>
            <person name="Tsui H.-C.T."/>
            <person name="Winkler M.E."/>
        </authorList>
    </citation>
    <scope>NUCLEOTIDE SEQUENCE</scope>
</reference>
<keyword evidence="2" id="KW-0067">ATP-binding</keyword>
<dbReference type="Pfam" id="PF03969">
    <property type="entry name" value="AFG1_ATPase"/>
    <property type="match status" value="1"/>
</dbReference>
<dbReference type="InterPro" id="IPR027417">
    <property type="entry name" value="P-loop_NTPase"/>
</dbReference>
<gene>
    <name evidence="3" type="ORF">METZ01_LOCUS186621</name>
</gene>
<dbReference type="AlphaFoldDB" id="A0A382D806"/>
<dbReference type="Gene3D" id="3.40.50.300">
    <property type="entry name" value="P-loop containing nucleotide triphosphate hydrolases"/>
    <property type="match status" value="1"/>
</dbReference>
<evidence type="ECO:0000256" key="1">
    <source>
        <dbReference type="ARBA" id="ARBA00022741"/>
    </source>
</evidence>
<dbReference type="EMBL" id="UINC01037775">
    <property type="protein sequence ID" value="SVB33767.1"/>
    <property type="molecule type" value="Genomic_DNA"/>
</dbReference>
<proteinExistence type="predicted"/>
<dbReference type="NCBIfam" id="NF040713">
    <property type="entry name" value="ZapE"/>
    <property type="match status" value="1"/>
</dbReference>